<evidence type="ECO:0000256" key="2">
    <source>
        <dbReference type="ARBA" id="ARBA00008520"/>
    </source>
</evidence>
<dbReference type="EMBL" id="CP157390">
    <property type="protein sequence ID" value="XBM46698.1"/>
    <property type="molecule type" value="Genomic_DNA"/>
</dbReference>
<dbReference type="RefSeq" id="WP_348786680.1">
    <property type="nucleotide sequence ID" value="NZ_CP157390.1"/>
</dbReference>
<evidence type="ECO:0000313" key="6">
    <source>
        <dbReference type="EMBL" id="XBM46698.1"/>
    </source>
</evidence>
<dbReference type="CDD" id="cd13585">
    <property type="entry name" value="PBP2_TMBP_like"/>
    <property type="match status" value="1"/>
</dbReference>
<dbReference type="SUPFAM" id="SSF53850">
    <property type="entry name" value="Periplasmic binding protein-like II"/>
    <property type="match status" value="1"/>
</dbReference>
<keyword evidence="4 5" id="KW-0732">Signal</keyword>
<dbReference type="InterPro" id="IPR050490">
    <property type="entry name" value="Bact_solute-bd_prot1"/>
</dbReference>
<comment type="subcellular location">
    <subcellularLocation>
        <location evidence="1">Cell envelope</location>
    </subcellularLocation>
</comment>
<dbReference type="PROSITE" id="PS51257">
    <property type="entry name" value="PROKAR_LIPOPROTEIN"/>
    <property type="match status" value="1"/>
</dbReference>
<name>A0AAU7G9F8_9MICO</name>
<dbReference type="GO" id="GO:0030313">
    <property type="term" value="C:cell envelope"/>
    <property type="evidence" value="ECO:0007669"/>
    <property type="project" value="UniProtKB-SubCell"/>
</dbReference>
<evidence type="ECO:0000256" key="1">
    <source>
        <dbReference type="ARBA" id="ARBA00004196"/>
    </source>
</evidence>
<accession>A0AAU7G9F8</accession>
<gene>
    <name evidence="6" type="ORF">AAME72_11410</name>
</gene>
<feature type="signal peptide" evidence="5">
    <location>
        <begin position="1"/>
        <end position="28"/>
    </location>
</feature>
<evidence type="ECO:0000256" key="3">
    <source>
        <dbReference type="ARBA" id="ARBA00022448"/>
    </source>
</evidence>
<proteinExistence type="inferred from homology"/>
<dbReference type="AlphaFoldDB" id="A0AAU7G9F8"/>
<keyword evidence="3" id="KW-0813">Transport</keyword>
<comment type="similarity">
    <text evidence="2">Belongs to the bacterial solute-binding protein 1 family.</text>
</comment>
<dbReference type="PANTHER" id="PTHR43649">
    <property type="entry name" value="ARABINOSE-BINDING PROTEIN-RELATED"/>
    <property type="match status" value="1"/>
</dbReference>
<evidence type="ECO:0000256" key="5">
    <source>
        <dbReference type="SAM" id="SignalP"/>
    </source>
</evidence>
<organism evidence="6">
    <name type="scientific">Leifsonia sp. NPDC080035</name>
    <dbReference type="NCBI Taxonomy" id="3143936"/>
    <lineage>
        <taxon>Bacteria</taxon>
        <taxon>Bacillati</taxon>
        <taxon>Actinomycetota</taxon>
        <taxon>Actinomycetes</taxon>
        <taxon>Micrococcales</taxon>
        <taxon>Microbacteriaceae</taxon>
        <taxon>Leifsonia</taxon>
    </lineage>
</organism>
<dbReference type="Gene3D" id="3.40.190.10">
    <property type="entry name" value="Periplasmic binding protein-like II"/>
    <property type="match status" value="1"/>
</dbReference>
<evidence type="ECO:0000256" key="4">
    <source>
        <dbReference type="ARBA" id="ARBA00022729"/>
    </source>
</evidence>
<dbReference type="PANTHER" id="PTHR43649:SF31">
    <property type="entry name" value="SN-GLYCEROL-3-PHOSPHATE-BINDING PERIPLASMIC PROTEIN UGPB"/>
    <property type="match status" value="1"/>
</dbReference>
<sequence length="454" mass="48427">MRASRRTRLRSTAAAIAASAALVLSGCAAGGASEPANTVSYWLWDSNQLPAYQKCAAGFEKANPGLTVKITQLGWNDYWTKLTAGFIAGTQPDVFTDHISKFAQFVDLGVLQPLDELDATKGIDDSIYQPGLADSWRGPDGHRYGTPKDWDTISLFYNKKVTKAAGVSDAELSALSWNPTDGGSFEKMLAHLTVDANGVRGDEPGFDKNHVATYGLASNDAGGSDGQTQWSAFTGSTGWTYTDKKTWGTHYNYDDKRFQDTISWYFGLAKKGYLAPFTAYSASNGPEVQLGSGKAALSMNGSWMISTYAQLKGVDVGMALTPVGPTGKRASMLNGLADSITKNAANKEGAAKWVAYLASPACQDIVGEQGIVFPAVKSGTDKAIAAYNARGLDVSSFTKQVSDKTTFSFPITNYAADITALMAPAMQNVYANDAPVSTLTTTNRQIDLLFQQGG</sequence>
<dbReference type="Pfam" id="PF01547">
    <property type="entry name" value="SBP_bac_1"/>
    <property type="match status" value="1"/>
</dbReference>
<protein>
    <submittedName>
        <fullName evidence="6">Sugar ABC transporter substrate-binding protein</fullName>
    </submittedName>
</protein>
<reference evidence="6" key="1">
    <citation type="submission" date="2024-05" db="EMBL/GenBank/DDBJ databases">
        <title>The Natural Products Discovery Center: Release of the First 8490 Sequenced Strains for Exploring Actinobacteria Biosynthetic Diversity.</title>
        <authorList>
            <person name="Kalkreuter E."/>
            <person name="Kautsar S.A."/>
            <person name="Yang D."/>
            <person name="Bader C.D."/>
            <person name="Teijaro C.N."/>
            <person name="Fluegel L."/>
            <person name="Davis C.M."/>
            <person name="Simpson J.R."/>
            <person name="Lauterbach L."/>
            <person name="Steele A.D."/>
            <person name="Gui C."/>
            <person name="Meng S."/>
            <person name="Li G."/>
            <person name="Viehrig K."/>
            <person name="Ye F."/>
            <person name="Su P."/>
            <person name="Kiefer A.F."/>
            <person name="Nichols A."/>
            <person name="Cepeda A.J."/>
            <person name="Yan W."/>
            <person name="Fan B."/>
            <person name="Jiang Y."/>
            <person name="Adhikari A."/>
            <person name="Zheng C.-J."/>
            <person name="Schuster L."/>
            <person name="Cowan T.M."/>
            <person name="Smanski M.J."/>
            <person name="Chevrette M.G."/>
            <person name="de Carvalho L.P.S."/>
            <person name="Shen B."/>
        </authorList>
    </citation>
    <scope>NUCLEOTIDE SEQUENCE</scope>
    <source>
        <strain evidence="6">NPDC080035</strain>
    </source>
</reference>
<feature type="chain" id="PRO_5043829003" evidence="5">
    <location>
        <begin position="29"/>
        <end position="454"/>
    </location>
</feature>
<dbReference type="InterPro" id="IPR006059">
    <property type="entry name" value="SBP"/>
</dbReference>